<name>A0A4R5DI77_9BACT</name>
<dbReference type="Pfam" id="PF04773">
    <property type="entry name" value="FecR"/>
    <property type="match status" value="1"/>
</dbReference>
<comment type="caution">
    <text evidence="4">The sequence shown here is derived from an EMBL/GenBank/DDBJ whole genome shotgun (WGS) entry which is preliminary data.</text>
</comment>
<dbReference type="Proteomes" id="UP000294850">
    <property type="component" value="Unassembled WGS sequence"/>
</dbReference>
<evidence type="ECO:0000259" key="2">
    <source>
        <dbReference type="Pfam" id="PF04773"/>
    </source>
</evidence>
<dbReference type="RefSeq" id="WP_131961711.1">
    <property type="nucleotide sequence ID" value="NZ_SMFL01000016.1"/>
</dbReference>
<keyword evidence="1" id="KW-0812">Transmembrane</keyword>
<evidence type="ECO:0000256" key="1">
    <source>
        <dbReference type="SAM" id="Phobius"/>
    </source>
</evidence>
<dbReference type="GO" id="GO:0016989">
    <property type="term" value="F:sigma factor antagonist activity"/>
    <property type="evidence" value="ECO:0007669"/>
    <property type="project" value="TreeGrafter"/>
</dbReference>
<feature type="domain" description="Protein FecR C-terminal" evidence="3">
    <location>
        <begin position="238"/>
        <end position="304"/>
    </location>
</feature>
<keyword evidence="1" id="KW-1133">Transmembrane helix</keyword>
<sequence length="316" mass="36283">MTDPKLLSRLVERYYTNQATTEELEVFIDLQKKGVLDEALNDYLEGVIKEEAIQPEASFQHQPKRGQLMMIAASVSLLLLTGFLAMWALKGINEVNYVQVQTDQFKEKQIRLSDGSLVVLNRNSAFAYPEKWSGESRDVKLLSGEAYFEIKQNKKYQSFIVHTPDDFKIDVLGTEFNISSKNGQTKVYLESGKVKVERHGQKSVLKPGELAEYDKETGQITVQQANGELWLAWKNDMFFFDDATLSDIGKTLEDYYHKNVIIENESLASLRFTGKISRNNIDMVLKILSRTLNIDIMHHKDQIIMENSEKVYRHAD</sequence>
<gene>
    <name evidence="4" type="ORF">E0F88_28320</name>
</gene>
<dbReference type="Pfam" id="PF16344">
    <property type="entry name" value="FecR_C"/>
    <property type="match status" value="1"/>
</dbReference>
<dbReference type="Gene3D" id="2.60.120.1440">
    <property type="match status" value="1"/>
</dbReference>
<dbReference type="PANTHER" id="PTHR30273:SF2">
    <property type="entry name" value="PROTEIN FECR"/>
    <property type="match status" value="1"/>
</dbReference>
<evidence type="ECO:0000313" key="4">
    <source>
        <dbReference type="EMBL" id="TDE10203.1"/>
    </source>
</evidence>
<keyword evidence="5" id="KW-1185">Reference proteome</keyword>
<dbReference type="InterPro" id="IPR012373">
    <property type="entry name" value="Ferrdict_sens_TM"/>
</dbReference>
<evidence type="ECO:0000313" key="5">
    <source>
        <dbReference type="Proteomes" id="UP000294850"/>
    </source>
</evidence>
<proteinExistence type="predicted"/>
<dbReference type="PANTHER" id="PTHR30273">
    <property type="entry name" value="PERIPLASMIC SIGNAL SENSOR AND SIGMA FACTOR ACTIVATOR FECR-RELATED"/>
    <property type="match status" value="1"/>
</dbReference>
<reference evidence="4 5" key="1">
    <citation type="submission" date="2019-03" db="EMBL/GenBank/DDBJ databases">
        <title>Dyadobacter AR-3-6 sp. nov., isolated from arctic soil.</title>
        <authorList>
            <person name="Chaudhary D.K."/>
        </authorList>
    </citation>
    <scope>NUCLEOTIDE SEQUENCE [LARGE SCALE GENOMIC DNA]</scope>
    <source>
        <strain evidence="4 5">AR-3-6</strain>
    </source>
</reference>
<dbReference type="AlphaFoldDB" id="A0A4R5DI77"/>
<protein>
    <submittedName>
        <fullName evidence="4">DUF4974 domain-containing protein</fullName>
    </submittedName>
</protein>
<dbReference type="InterPro" id="IPR032508">
    <property type="entry name" value="FecR_C"/>
</dbReference>
<keyword evidence="1" id="KW-0472">Membrane</keyword>
<accession>A0A4R5DI77</accession>
<feature type="domain" description="FecR protein" evidence="2">
    <location>
        <begin position="100"/>
        <end position="195"/>
    </location>
</feature>
<dbReference type="OrthoDB" id="1452822at2"/>
<dbReference type="EMBL" id="SMFL01000016">
    <property type="protein sequence ID" value="TDE10203.1"/>
    <property type="molecule type" value="Genomic_DNA"/>
</dbReference>
<organism evidence="4 5">
    <name type="scientific">Dyadobacter psychrotolerans</name>
    <dbReference type="NCBI Taxonomy" id="2541721"/>
    <lineage>
        <taxon>Bacteria</taxon>
        <taxon>Pseudomonadati</taxon>
        <taxon>Bacteroidota</taxon>
        <taxon>Cytophagia</taxon>
        <taxon>Cytophagales</taxon>
        <taxon>Spirosomataceae</taxon>
        <taxon>Dyadobacter</taxon>
    </lineage>
</organism>
<dbReference type="InterPro" id="IPR006860">
    <property type="entry name" value="FecR"/>
</dbReference>
<feature type="transmembrane region" description="Helical" evidence="1">
    <location>
        <begin position="68"/>
        <end position="89"/>
    </location>
</feature>
<evidence type="ECO:0000259" key="3">
    <source>
        <dbReference type="Pfam" id="PF16344"/>
    </source>
</evidence>
<dbReference type="Gene3D" id="3.55.50.30">
    <property type="match status" value="1"/>
</dbReference>